<dbReference type="Proteomes" id="UP000234323">
    <property type="component" value="Unassembled WGS sequence"/>
</dbReference>
<keyword evidence="2" id="KW-1185">Reference proteome</keyword>
<evidence type="ECO:0000313" key="2">
    <source>
        <dbReference type="Proteomes" id="UP000234323"/>
    </source>
</evidence>
<sequence length="293" mass="33787">MSNFNNTPDFHELPFQNHVMYQQLSSPQMTTYNPSCTYGSYPASHFPNFFVISLQNNLSNPHMMITPEPLLASPLLPIPTICRCDPNMHQSRNSFSDQNLHAYQIYPHTYHSYPYQYPMLPTSATHNIMTNQNDEPDVIPLSYQSHQSYYTSAIPAEISVDSQTTLIDKPPNLRNNYTVATNQTLQKKNCKDKNIQFAKSTSNKNRDPDTFDLILKNRRSIIPRKKKTMKSVRFNNYSASGIRKSVENVYPELKNKVWGFFRCESLKRESDDVPGSHKLVAANEPRNITEVNR</sequence>
<dbReference type="VEuPathDB" id="FungiDB:RhiirA1_441007"/>
<dbReference type="VEuPathDB" id="FungiDB:RhiirFUN_022689"/>
<proteinExistence type="predicted"/>
<protein>
    <submittedName>
        <fullName evidence="1">Uncharacterized protein</fullName>
    </submittedName>
</protein>
<dbReference type="AlphaFoldDB" id="A0A2I1GJU7"/>
<dbReference type="VEuPathDB" id="FungiDB:FUN_017378"/>
<comment type="caution">
    <text evidence="1">The sequence shown here is derived from an EMBL/GenBank/DDBJ whole genome shotgun (WGS) entry which is preliminary data.</text>
</comment>
<accession>A0A2I1GJU7</accession>
<gene>
    <name evidence="1" type="ORF">RhiirA4_420961</name>
</gene>
<reference evidence="1 2" key="1">
    <citation type="submission" date="2015-10" db="EMBL/GenBank/DDBJ databases">
        <title>Genome analyses suggest a sexual origin of heterokaryosis in a supposedly ancient asexual fungus.</title>
        <authorList>
            <person name="Ropars J."/>
            <person name="Sedzielewska K."/>
            <person name="Noel J."/>
            <person name="Charron P."/>
            <person name="Farinelli L."/>
            <person name="Marton T."/>
            <person name="Kruger M."/>
            <person name="Pelin A."/>
            <person name="Brachmann A."/>
            <person name="Corradi N."/>
        </authorList>
    </citation>
    <scope>NUCLEOTIDE SEQUENCE [LARGE SCALE GENOMIC DNA]</scope>
    <source>
        <strain evidence="1 2">A4</strain>
    </source>
</reference>
<evidence type="ECO:0000313" key="1">
    <source>
        <dbReference type="EMBL" id="PKY46877.1"/>
    </source>
</evidence>
<organism evidence="1 2">
    <name type="scientific">Rhizophagus irregularis</name>
    <dbReference type="NCBI Taxonomy" id="588596"/>
    <lineage>
        <taxon>Eukaryota</taxon>
        <taxon>Fungi</taxon>
        <taxon>Fungi incertae sedis</taxon>
        <taxon>Mucoromycota</taxon>
        <taxon>Glomeromycotina</taxon>
        <taxon>Glomeromycetes</taxon>
        <taxon>Glomerales</taxon>
        <taxon>Glomeraceae</taxon>
        <taxon>Rhizophagus</taxon>
    </lineage>
</organism>
<dbReference type="EMBL" id="LLXI01000493">
    <property type="protein sequence ID" value="PKY46877.1"/>
    <property type="molecule type" value="Genomic_DNA"/>
</dbReference>
<name>A0A2I1GJU7_9GLOM</name>